<evidence type="ECO:0008006" key="2">
    <source>
        <dbReference type="Google" id="ProtNLM"/>
    </source>
</evidence>
<organism evidence="1">
    <name type="scientific">Solanum chilense</name>
    <name type="common">Tomato</name>
    <name type="synonym">Lycopersicon chilense</name>
    <dbReference type="NCBI Taxonomy" id="4083"/>
    <lineage>
        <taxon>Eukaryota</taxon>
        <taxon>Viridiplantae</taxon>
        <taxon>Streptophyta</taxon>
        <taxon>Embryophyta</taxon>
        <taxon>Tracheophyta</taxon>
        <taxon>Spermatophyta</taxon>
        <taxon>Magnoliopsida</taxon>
        <taxon>eudicotyledons</taxon>
        <taxon>Gunneridae</taxon>
        <taxon>Pentapetalae</taxon>
        <taxon>asterids</taxon>
        <taxon>lamiids</taxon>
        <taxon>Solanales</taxon>
        <taxon>Solanaceae</taxon>
        <taxon>Solanoideae</taxon>
        <taxon>Solaneae</taxon>
        <taxon>Solanum</taxon>
        <taxon>Solanum subgen. Lycopersicon</taxon>
    </lineage>
</organism>
<feature type="non-terminal residue" evidence="1">
    <location>
        <position position="1"/>
    </location>
</feature>
<protein>
    <recommendedName>
        <fullName evidence="2">Retrotransposon gag domain-containing protein</fullName>
    </recommendedName>
</protein>
<gene>
    <name evidence="1" type="ORF">EJD97_005027</name>
</gene>
<proteinExistence type="predicted"/>
<comment type="caution">
    <text evidence="1">The sequence shown here is derived from an EMBL/GenBank/DDBJ whole genome shotgun (WGS) entry which is preliminary data.</text>
</comment>
<dbReference type="EMBL" id="RXGB01001734">
    <property type="protein sequence ID" value="TMW97759.1"/>
    <property type="molecule type" value="Genomic_DNA"/>
</dbReference>
<evidence type="ECO:0000313" key="1">
    <source>
        <dbReference type="EMBL" id="TMW97759.1"/>
    </source>
</evidence>
<name>A0A6N2BY04_SOLCI</name>
<reference evidence="1" key="1">
    <citation type="submission" date="2019-05" db="EMBL/GenBank/DDBJ databases">
        <title>The de novo reference genome and transcriptome assemblies of the wild tomato species Solanum chilense.</title>
        <authorList>
            <person name="Stam R."/>
            <person name="Nosenko T."/>
            <person name="Hoerger A.C."/>
            <person name="Stephan W."/>
            <person name="Seidel M.A."/>
            <person name="Kuhn J.M.M."/>
            <person name="Haberer G."/>
            <person name="Tellier A."/>
        </authorList>
    </citation>
    <scope>NUCLEOTIDE SEQUENCE</scope>
    <source>
        <tissue evidence="1">Mature leaves</tissue>
    </source>
</reference>
<dbReference type="AlphaFoldDB" id="A0A6N2BY04"/>
<accession>A0A6N2BY04</accession>
<sequence length="197" mass="23186">RFRRGEKGQGPKFKNAARFHQFQPRNLRISLYNLSPRLHTSEEPQNFLDEIKKIIEVMQVTRNDQWKENRGTDATPITWNCFSETFLDRFFTIELREARDQEFINIKQDLMKTECINDMKQGGMNIDGLMTQQFEVSVKDSIFETPTFESVLIVSEFLEVFPEDLPSISPEREIDVGIDLLPKPQPVSIYPYRMYPT</sequence>